<gene>
    <name evidence="2" type="ORF">UTRI_03629</name>
</gene>
<evidence type="ECO:0000313" key="2">
    <source>
        <dbReference type="EMBL" id="SPO24361.1"/>
    </source>
</evidence>
<feature type="chain" id="PRO_5023038892" evidence="1">
    <location>
        <begin position="21"/>
        <end position="119"/>
    </location>
</feature>
<dbReference type="EMBL" id="OOIN01000007">
    <property type="protein sequence ID" value="SPO24361.1"/>
    <property type="molecule type" value="Genomic_DNA"/>
</dbReference>
<reference evidence="2 3" key="1">
    <citation type="submission" date="2018-03" db="EMBL/GenBank/DDBJ databases">
        <authorList>
            <person name="Guldener U."/>
        </authorList>
    </citation>
    <scope>NUCLEOTIDE SEQUENCE [LARGE SCALE GENOMIC DNA]</scope>
    <source>
        <strain evidence="2 3">NBRC100155</strain>
    </source>
</reference>
<dbReference type="Proteomes" id="UP000324022">
    <property type="component" value="Unassembled WGS sequence"/>
</dbReference>
<dbReference type="AlphaFoldDB" id="A0A5C3E4K9"/>
<keyword evidence="3" id="KW-1185">Reference proteome</keyword>
<protein>
    <submittedName>
        <fullName evidence="2">Uncharacterized protein</fullName>
    </submittedName>
</protein>
<sequence>MKSIIFLSFFTLATLQLALATILDSNLYIWDRTWGDYPVAYARGMFLGRLSQEPPYQEWGRTFFKEVALPKIRAGNDVKGSDWNTWLNQQKGSAGASGTSERISGAVNEAGSLIRKFKP</sequence>
<name>A0A5C3E4K9_9BASI</name>
<feature type="signal peptide" evidence="1">
    <location>
        <begin position="1"/>
        <end position="20"/>
    </location>
</feature>
<accession>A0A5C3E4K9</accession>
<keyword evidence="1" id="KW-0732">Signal</keyword>
<evidence type="ECO:0000256" key="1">
    <source>
        <dbReference type="SAM" id="SignalP"/>
    </source>
</evidence>
<evidence type="ECO:0000313" key="3">
    <source>
        <dbReference type="Proteomes" id="UP000324022"/>
    </source>
</evidence>
<organism evidence="2 3">
    <name type="scientific">Ustilago trichophora</name>
    <dbReference type="NCBI Taxonomy" id="86804"/>
    <lineage>
        <taxon>Eukaryota</taxon>
        <taxon>Fungi</taxon>
        <taxon>Dikarya</taxon>
        <taxon>Basidiomycota</taxon>
        <taxon>Ustilaginomycotina</taxon>
        <taxon>Ustilaginomycetes</taxon>
        <taxon>Ustilaginales</taxon>
        <taxon>Ustilaginaceae</taxon>
        <taxon>Ustilago</taxon>
    </lineage>
</organism>
<proteinExistence type="predicted"/>